<organism evidence="2 3">
    <name type="scientific">Funneliformis mosseae</name>
    <name type="common">Endomycorrhizal fungus</name>
    <name type="synonym">Glomus mosseae</name>
    <dbReference type="NCBI Taxonomy" id="27381"/>
    <lineage>
        <taxon>Eukaryota</taxon>
        <taxon>Fungi</taxon>
        <taxon>Fungi incertae sedis</taxon>
        <taxon>Mucoromycota</taxon>
        <taxon>Glomeromycotina</taxon>
        <taxon>Glomeromycetes</taxon>
        <taxon>Glomerales</taxon>
        <taxon>Glomeraceae</taxon>
        <taxon>Funneliformis</taxon>
    </lineage>
</organism>
<feature type="region of interest" description="Disordered" evidence="1">
    <location>
        <begin position="40"/>
        <end position="85"/>
    </location>
</feature>
<evidence type="ECO:0000313" key="2">
    <source>
        <dbReference type="EMBL" id="CAG8434822.1"/>
    </source>
</evidence>
<gene>
    <name evidence="2" type="ORF">FMOSSE_LOCUS155</name>
</gene>
<dbReference type="AlphaFoldDB" id="A0A9N8UYP6"/>
<reference evidence="2" key="1">
    <citation type="submission" date="2021-06" db="EMBL/GenBank/DDBJ databases">
        <authorList>
            <person name="Kallberg Y."/>
            <person name="Tangrot J."/>
            <person name="Rosling A."/>
        </authorList>
    </citation>
    <scope>NUCLEOTIDE SEQUENCE</scope>
    <source>
        <strain evidence="2">87-6 pot B 2015</strain>
    </source>
</reference>
<evidence type="ECO:0000313" key="3">
    <source>
        <dbReference type="Proteomes" id="UP000789375"/>
    </source>
</evidence>
<dbReference type="Proteomes" id="UP000789375">
    <property type="component" value="Unassembled WGS sequence"/>
</dbReference>
<feature type="compositionally biased region" description="Basic and acidic residues" evidence="1">
    <location>
        <begin position="60"/>
        <end position="74"/>
    </location>
</feature>
<comment type="caution">
    <text evidence="2">The sequence shown here is derived from an EMBL/GenBank/DDBJ whole genome shotgun (WGS) entry which is preliminary data.</text>
</comment>
<sequence>MLEQKKSVKIVFSRLLSEQQRKYYKIQVPYTRGSIAQNSRLEKKKLQCNATRNRKPNRLQIREKLRNQNTEDMRRPRKKRKEGQGDLVLSSQQFSFLPSEQDAYVEPITDK</sequence>
<keyword evidence="3" id="KW-1185">Reference proteome</keyword>
<name>A0A9N8UYP6_FUNMO</name>
<evidence type="ECO:0000256" key="1">
    <source>
        <dbReference type="SAM" id="MobiDB-lite"/>
    </source>
</evidence>
<dbReference type="EMBL" id="CAJVPP010000012">
    <property type="protein sequence ID" value="CAG8434822.1"/>
    <property type="molecule type" value="Genomic_DNA"/>
</dbReference>
<accession>A0A9N8UYP6</accession>
<protein>
    <submittedName>
        <fullName evidence="2">2433_t:CDS:1</fullName>
    </submittedName>
</protein>
<proteinExistence type="predicted"/>